<proteinExistence type="predicted"/>
<evidence type="ECO:0000313" key="3">
    <source>
        <dbReference type="Proteomes" id="UP001645859"/>
    </source>
</evidence>
<dbReference type="CDD" id="cd19081">
    <property type="entry name" value="AKR_AKR9C1"/>
    <property type="match status" value="1"/>
</dbReference>
<dbReference type="Gene3D" id="3.20.20.100">
    <property type="entry name" value="NADP-dependent oxidoreductase domain"/>
    <property type="match status" value="1"/>
</dbReference>
<accession>A0ABS1SI96</accession>
<dbReference type="Proteomes" id="UP001645859">
    <property type="component" value="Unassembled WGS sequence"/>
</dbReference>
<name>A0ABS1SI96_9MICO</name>
<organism evidence="2 3">
    <name type="scientific">Leucobacter chromiireducens subsp. solipictus</name>
    <dbReference type="NCBI Taxonomy" id="398235"/>
    <lineage>
        <taxon>Bacteria</taxon>
        <taxon>Bacillati</taxon>
        <taxon>Actinomycetota</taxon>
        <taxon>Actinomycetes</taxon>
        <taxon>Micrococcales</taxon>
        <taxon>Microbacteriaceae</taxon>
        <taxon>Leucobacter</taxon>
    </lineage>
</organism>
<evidence type="ECO:0000313" key="2">
    <source>
        <dbReference type="EMBL" id="MBL3680278.1"/>
    </source>
</evidence>
<gene>
    <name evidence="2" type="ORF">D3230_13410</name>
</gene>
<dbReference type="PANTHER" id="PTHR43364">
    <property type="entry name" value="NADH-SPECIFIC METHYLGLYOXAL REDUCTASE-RELATED"/>
    <property type="match status" value="1"/>
</dbReference>
<dbReference type="InterPro" id="IPR020471">
    <property type="entry name" value="AKR"/>
</dbReference>
<dbReference type="RefSeq" id="WP_202345546.1">
    <property type="nucleotide sequence ID" value="NZ_BAAAPI010000012.1"/>
</dbReference>
<dbReference type="EMBL" id="QYAC01000007">
    <property type="protein sequence ID" value="MBL3680278.1"/>
    <property type="molecule type" value="Genomic_DNA"/>
</dbReference>
<reference evidence="2 3" key="1">
    <citation type="submission" date="2018-09" db="EMBL/GenBank/DDBJ databases">
        <title>Comparative genomics of Leucobacter spp.</title>
        <authorList>
            <person name="Reis A.C."/>
            <person name="Kolvenbach B.A."/>
            <person name="Corvini P.F.X."/>
            <person name="Nunes O.C."/>
        </authorList>
    </citation>
    <scope>NUCLEOTIDE SEQUENCE [LARGE SCALE GENOMIC DNA]</scope>
    <source>
        <strain evidence="2 3">TAN 31504</strain>
    </source>
</reference>
<sequence length="321" mass="33896">MTLTPPRRIGQSALEVAPLALGGNVFGWTADRAESFAVLDAFTAGGGNFVDSADGYSHWVPGHTGGESESIIGEWLTVRGARDRVVIATKVSTHPDFLGLAAANVRAAADASLARLGSDHIDLYYAHYDDPETPLEETVAAFSALVDAGKIRAIGVSNYSAERVAEWVRIARSGGFHLPVALQPHYNLVEREFETNGLRAVAETEELAVFPYFSLAKGFLTGKYRSGADATIAGASARAEGAIAYLHERGRAVLTVLDEIAQDRGLDVATVALAWLQGQPTVTAPLASARTVEQLDALLATLTVALSADELARLSAASRPA</sequence>
<dbReference type="InterPro" id="IPR036812">
    <property type="entry name" value="NAD(P)_OxRdtase_dom_sf"/>
</dbReference>
<dbReference type="Pfam" id="PF00248">
    <property type="entry name" value="Aldo_ket_red"/>
    <property type="match status" value="1"/>
</dbReference>
<dbReference type="SUPFAM" id="SSF51430">
    <property type="entry name" value="NAD(P)-linked oxidoreductase"/>
    <property type="match status" value="1"/>
</dbReference>
<dbReference type="InterPro" id="IPR023210">
    <property type="entry name" value="NADP_OxRdtase_dom"/>
</dbReference>
<dbReference type="PANTHER" id="PTHR43364:SF6">
    <property type="entry name" value="OXIDOREDUCTASE-RELATED"/>
    <property type="match status" value="1"/>
</dbReference>
<comment type="caution">
    <text evidence="2">The sequence shown here is derived from an EMBL/GenBank/DDBJ whole genome shotgun (WGS) entry which is preliminary data.</text>
</comment>
<dbReference type="PROSITE" id="PS00062">
    <property type="entry name" value="ALDOKETO_REDUCTASE_2"/>
    <property type="match status" value="1"/>
</dbReference>
<dbReference type="InterPro" id="IPR050523">
    <property type="entry name" value="AKR_Detox_Biosynth"/>
</dbReference>
<protein>
    <submittedName>
        <fullName evidence="2">Aldo/keto reductase</fullName>
    </submittedName>
</protein>
<keyword evidence="3" id="KW-1185">Reference proteome</keyword>
<dbReference type="PRINTS" id="PR00069">
    <property type="entry name" value="ALDKETRDTASE"/>
</dbReference>
<dbReference type="InterPro" id="IPR018170">
    <property type="entry name" value="Aldo/ket_reductase_CS"/>
</dbReference>
<feature type="domain" description="NADP-dependent oxidoreductase" evidence="1">
    <location>
        <begin position="18"/>
        <end position="317"/>
    </location>
</feature>
<evidence type="ECO:0000259" key="1">
    <source>
        <dbReference type="Pfam" id="PF00248"/>
    </source>
</evidence>